<keyword evidence="1" id="KW-0732">Signal</keyword>
<organism evidence="2 3">
    <name type="scientific">Stegodyphus mimosarum</name>
    <name type="common">African social velvet spider</name>
    <dbReference type="NCBI Taxonomy" id="407821"/>
    <lineage>
        <taxon>Eukaryota</taxon>
        <taxon>Metazoa</taxon>
        <taxon>Ecdysozoa</taxon>
        <taxon>Arthropoda</taxon>
        <taxon>Chelicerata</taxon>
        <taxon>Arachnida</taxon>
        <taxon>Araneae</taxon>
        <taxon>Araneomorphae</taxon>
        <taxon>Entelegynae</taxon>
        <taxon>Eresoidea</taxon>
        <taxon>Eresidae</taxon>
        <taxon>Stegodyphus</taxon>
    </lineage>
</organism>
<sequence length="76" mass="8866">MLLFFLLKISIVTGVFCNLYIPDIERVNTSVAFHIPIDHKWFPDFVQGDQLEYSVSLLDMPDLPHWMFCHLPANES</sequence>
<name>A0A087UP19_STEMI</name>
<evidence type="ECO:0000256" key="1">
    <source>
        <dbReference type="SAM" id="SignalP"/>
    </source>
</evidence>
<gene>
    <name evidence="2" type="ORF">X975_01750</name>
</gene>
<dbReference type="AlphaFoldDB" id="A0A087UP19"/>
<dbReference type="EMBL" id="KK120819">
    <property type="protein sequence ID" value="KFM79108.1"/>
    <property type="molecule type" value="Genomic_DNA"/>
</dbReference>
<dbReference type="OrthoDB" id="10019906at2759"/>
<protein>
    <submittedName>
        <fullName evidence="2">Uncharacterized protein</fullName>
    </submittedName>
</protein>
<feature type="non-terminal residue" evidence="2">
    <location>
        <position position="76"/>
    </location>
</feature>
<reference evidence="2 3" key="1">
    <citation type="submission" date="2013-11" db="EMBL/GenBank/DDBJ databases">
        <title>Genome sequencing of Stegodyphus mimosarum.</title>
        <authorList>
            <person name="Bechsgaard J."/>
        </authorList>
    </citation>
    <scope>NUCLEOTIDE SEQUENCE [LARGE SCALE GENOMIC DNA]</scope>
</reference>
<evidence type="ECO:0000313" key="2">
    <source>
        <dbReference type="EMBL" id="KFM79108.1"/>
    </source>
</evidence>
<accession>A0A087UP19</accession>
<feature type="chain" id="PRO_5001830708" evidence="1">
    <location>
        <begin position="18"/>
        <end position="76"/>
    </location>
</feature>
<keyword evidence="3" id="KW-1185">Reference proteome</keyword>
<dbReference type="Proteomes" id="UP000054359">
    <property type="component" value="Unassembled WGS sequence"/>
</dbReference>
<evidence type="ECO:0000313" key="3">
    <source>
        <dbReference type="Proteomes" id="UP000054359"/>
    </source>
</evidence>
<feature type="signal peptide" evidence="1">
    <location>
        <begin position="1"/>
        <end position="17"/>
    </location>
</feature>
<proteinExistence type="predicted"/>